<evidence type="ECO:0000313" key="6">
    <source>
        <dbReference type="EnsemblPlants" id="Pp3c11_7888V3.2"/>
    </source>
</evidence>
<evidence type="ECO:0000256" key="1">
    <source>
        <dbReference type="ARBA" id="ARBA00022723"/>
    </source>
</evidence>
<dbReference type="PROSITE" id="PS51805">
    <property type="entry name" value="EPHD"/>
    <property type="match status" value="1"/>
</dbReference>
<dbReference type="RefSeq" id="XP_024388595.1">
    <property type="nucleotide sequence ID" value="XM_024532827.2"/>
</dbReference>
<reference evidence="6" key="3">
    <citation type="submission" date="2020-12" db="UniProtKB">
        <authorList>
            <consortium name="EnsemblPlants"/>
        </authorList>
    </citation>
    <scope>IDENTIFICATION</scope>
</reference>
<dbReference type="InParanoid" id="A0A7I4A9J3"/>
<keyword evidence="2" id="KW-0863">Zinc-finger</keyword>
<dbReference type="KEGG" id="ppp:112288555"/>
<feature type="region of interest" description="Disordered" evidence="4">
    <location>
        <begin position="1224"/>
        <end position="1247"/>
    </location>
</feature>
<evidence type="ECO:0000259" key="5">
    <source>
        <dbReference type="PROSITE" id="PS51805"/>
    </source>
</evidence>
<sequence>MGELGYQDLLSKCIEGGLPGGGNLISSSKLEVKADPAAGKGRFLENSTSGSREDTSGASAGSLAESDVGHSRGTGMDATGLEKRNSQVTTVPKSVGAGRLGRKALRTEELKIDKVPLSLLKSMRTSDKVCPAVLASHNVEGCNARNDSAPPMFSFRSLIEGAISASRVRPCTTSRNRAEPDKQGIPPSVEPQNSMFLAEKRPPPVRSALFGDRNDAVCKGNSTPRTHREKRLRPGKGMPESWVVQKSAPRTHGSGSSIKDTVGDNVPHVSYASLLQAQLGGSHSQRTLHKNAGNTEPHSSSVNLLSQSVEVKNGFLSLLTQTTPLLSSVSVRVNFPPPAPNSIDKKTSDFRLFEESSRDHAVHDSRSPNNIPESDLLKTSARPGSPLLTRLEENASQTEVLGPFSSLVADSTCNYKGVLDAQLRIQSSDSFAVYESRFIDIPLEKDTMGSSEAAVVPASSKQRSKEEDVPSTVVLDRESFLLADSPCTDERMSELELLEELSRALALHESRFAESVLNGDAMDSSDAAVGPALLATRTKEDDSQAEVVMPNSVPTHNRILNVQFSEKASSKFAVRELQLAVNLLKKDCTGLSETAALSTSSLTGIDEDVPARRIVVEMDAELCGDPVVYPERGRNNELNFIPMPNDSALANPSHGPVFDDISQASLESLEIKNLCAEGQMDSMRLGTTLQSSCQAVGNQLRDVIGDSEETLRDNMYDAQVKCGTHGVSETIEIEPIDATRFRDLMVCNAPVQGLVFKEPADMSNDERLFSKQEKAFPLNSNVTEENFSLFLPLDGQSLDKEPCFVPGHLESPPFLGDGRSDRTDDRTAVGCSLEADLKQTEYVKAMFEKGHKDKTCNAQTSSAGKLLLKPETDKKVQDVMLEKESDISKCQAVHDVKDDLKMDALAEKSFSSVPLDGLVVIEESHAAPASLEVILACAEGGFEPLDAGDVAGPSWQAGPNHVKGTKGAVLIEQEDDLCDVQMIDSFMDQDAESEEQRLKGEDSGNGPQKSCVENAEITLTTSSLHVYRNLRVEERIHSNESNGMNSLIVVAHSRFADERAEQKHKLRRLEGFSDVDNHPEIEQHIVNIRAVKMPETQMAILSYSECQVMKQGDQLLSMDPDAISEGLRQVFLRDNDATLSDSLETIQVTEAGFGVAEETGREVQSLLERKFKERHLDDLRDEDSIHFKGRIRHLDDLEENGRQPCASQLIRAVHNQLAGTEVLDRKKKSRPRVYNHEKSLQGKGKSHFHVSGVERKWPLQTQKDSGNRCRRNRHIDPDHRVPVFIEGRDEGFEETNDGAFLRWLSYQDEGNGAPSPTAGKRPRKNSREMEKHIIAIPSFRVVADYENRQQEVETRRKQILARSHTVRPSDYDMDDEDERWLHAWNKQLASVGLKQPISEDKFEEIIEFFERKATQLDPIPAADVLGHSIPGGSLRIVSPSGINQANLGVTVPENVPVLNPSILRSGHTWSAGEGAVASSSIQGDVIEREPASPASTVRLHTWASENEKNTCKFVVDTVSKRPSERSLQKSFDPRLLNSSDDCCICNGGKVEENKPVNTCKQCFVHVHQSCSGTRGKLHDDQSRVIAPAYRYCRNCEEVADGTIQSSVSCALCPKKGGALKPTVVTQKWAHVTCALHTNETSSVDPDVREPIDSITAVVERAHEQEDRCGLCGMNKGICSVKGCRAPYRSSFKASQAALLELRQPDQEAGGVRSICPRHARTTPTSKDNLMFSCSISSEATPSGAAGGSISTASSTDCRHEGSPRQSISHQDVSFVQQLRRGKNSSTEVADFTDSVMSVNGKRIEDACRLRGIRFILKRRRDESCTQLSEDEVSDDPQQKVSNGTRDFKDKIEAQTCKSISHVVECGQKPKKTKFKVGGLAHNQHSESLPTLIQHECKSSEDLQPEKSKELLPVVDQLAGDAAMTDKGSQILRSLTEDRFVKEVKELIILEEAMLAGVAPLRVMREAFVYWRAKRAEHDGSLLREVHHEQLSKSQGIFNKDASFEENAAREKMGSLPPVPPAQQLLPMSSEKMLEKTKELRKQLEHLRTMSQMVVQREKLKYNRQLVLGTIAWAEQNKADNTSRVRYCVWCPSTKTLLSCQTCPRSFCFNCFKHRKGFGVKGWMAAMKQPLYRCHYCRKLSAKIADLSTDLNLAPKQFLGGGVISTSAIVGKPGGGDREKGIRKGRGKGRNWQESEYLIPAPFTLAEGGIMDLGSKTMYVNEESTMARGIRSGKGKACTRRENVGNCSPTRSTLMNSCNGKGVNNHGKPDLLETGLKKFLNTTDGEMEHSSFETTLLRLNLLRCTNADVHQDVTMSVGDPSKNAVVDFADAGDSGPVFRRVEGAAPSLGNAGNNFGLVSPSAAPSPALLVYKTKRKFILEICYIEMNEQLPSFGVNSCQFTHRRREGEELLPLRSLTSTPISP</sequence>
<organism evidence="6 7">
    <name type="scientific">Physcomitrium patens</name>
    <name type="common">Spreading-leaved earth moss</name>
    <name type="synonym">Physcomitrella patens</name>
    <dbReference type="NCBI Taxonomy" id="3218"/>
    <lineage>
        <taxon>Eukaryota</taxon>
        <taxon>Viridiplantae</taxon>
        <taxon>Streptophyta</taxon>
        <taxon>Embryophyta</taxon>
        <taxon>Bryophyta</taxon>
        <taxon>Bryophytina</taxon>
        <taxon>Bryopsida</taxon>
        <taxon>Funariidae</taxon>
        <taxon>Funariales</taxon>
        <taxon>Funariaceae</taxon>
        <taxon>Physcomitrium</taxon>
    </lineage>
</organism>
<feature type="region of interest" description="Disordered" evidence="4">
    <location>
        <begin position="1825"/>
        <end position="1844"/>
    </location>
</feature>
<reference evidence="6 7" key="2">
    <citation type="journal article" date="2018" name="Plant J.">
        <title>The Physcomitrella patens chromosome-scale assembly reveals moss genome structure and evolution.</title>
        <authorList>
            <person name="Lang D."/>
            <person name="Ullrich K.K."/>
            <person name="Murat F."/>
            <person name="Fuchs J."/>
            <person name="Jenkins J."/>
            <person name="Haas F.B."/>
            <person name="Piednoel M."/>
            <person name="Gundlach H."/>
            <person name="Van Bel M."/>
            <person name="Meyberg R."/>
            <person name="Vives C."/>
            <person name="Morata J."/>
            <person name="Symeonidi A."/>
            <person name="Hiss M."/>
            <person name="Muchero W."/>
            <person name="Kamisugi Y."/>
            <person name="Saleh O."/>
            <person name="Blanc G."/>
            <person name="Decker E.L."/>
            <person name="van Gessel N."/>
            <person name="Grimwood J."/>
            <person name="Hayes R.D."/>
            <person name="Graham S.W."/>
            <person name="Gunter L.E."/>
            <person name="McDaniel S.F."/>
            <person name="Hoernstein S.N.W."/>
            <person name="Larsson A."/>
            <person name="Li F.W."/>
            <person name="Perroud P.F."/>
            <person name="Phillips J."/>
            <person name="Ranjan P."/>
            <person name="Rokshar D.S."/>
            <person name="Rothfels C.J."/>
            <person name="Schneider L."/>
            <person name="Shu S."/>
            <person name="Stevenson D.W."/>
            <person name="Thummler F."/>
            <person name="Tillich M."/>
            <person name="Villarreal Aguilar J.C."/>
            <person name="Widiez T."/>
            <person name="Wong G.K."/>
            <person name="Wymore A."/>
            <person name="Zhang Y."/>
            <person name="Zimmer A.D."/>
            <person name="Quatrano R.S."/>
            <person name="Mayer K.F.X."/>
            <person name="Goodstein D."/>
            <person name="Casacuberta J.M."/>
            <person name="Vandepoele K."/>
            <person name="Reski R."/>
            <person name="Cuming A.C."/>
            <person name="Tuskan G.A."/>
            <person name="Maumus F."/>
            <person name="Salse J."/>
            <person name="Schmutz J."/>
            <person name="Rensing S.A."/>
        </authorList>
    </citation>
    <scope>NUCLEOTIDE SEQUENCE [LARGE SCALE GENOMIC DNA]</scope>
    <source>
        <strain evidence="6 7">cv. Gransden 2004</strain>
    </source>
</reference>
<feature type="region of interest" description="Disordered" evidence="4">
    <location>
        <begin position="989"/>
        <end position="1013"/>
    </location>
</feature>
<evidence type="ECO:0000256" key="3">
    <source>
        <dbReference type="ARBA" id="ARBA00022833"/>
    </source>
</evidence>
<evidence type="ECO:0000256" key="4">
    <source>
        <dbReference type="SAM" id="MobiDB-lite"/>
    </source>
</evidence>
<dbReference type="GO" id="GO:0006357">
    <property type="term" value="P:regulation of transcription by RNA polymerase II"/>
    <property type="evidence" value="ECO:0000318"/>
    <property type="project" value="GO_Central"/>
</dbReference>
<feature type="compositionally biased region" description="Polar residues" evidence="4">
    <location>
        <begin position="292"/>
        <end position="301"/>
    </location>
</feature>
<dbReference type="Proteomes" id="UP000006727">
    <property type="component" value="Chromosome 11"/>
</dbReference>
<dbReference type="PANTHER" id="PTHR13793">
    <property type="entry name" value="PHD FINGER PROTEINS"/>
    <property type="match status" value="1"/>
</dbReference>
<protein>
    <recommendedName>
        <fullName evidence="5">PHD-type domain-containing protein</fullName>
    </recommendedName>
</protein>
<evidence type="ECO:0000313" key="7">
    <source>
        <dbReference type="Proteomes" id="UP000006727"/>
    </source>
</evidence>
<dbReference type="GO" id="GO:0008270">
    <property type="term" value="F:zinc ion binding"/>
    <property type="evidence" value="ECO:0007669"/>
    <property type="project" value="UniProtKB-KW"/>
</dbReference>
<dbReference type="InterPro" id="IPR019542">
    <property type="entry name" value="Enhancer_polycomb-like_N"/>
</dbReference>
<dbReference type="EnsemblPlants" id="Pp3c11_7888V3.2">
    <property type="protein sequence ID" value="Pp3c11_7888V3.2"/>
    <property type="gene ID" value="Pp3c11_7888"/>
</dbReference>
<feature type="region of interest" description="Disordered" evidence="4">
    <location>
        <begin position="280"/>
        <end position="301"/>
    </location>
</feature>
<evidence type="ECO:0000256" key="2">
    <source>
        <dbReference type="ARBA" id="ARBA00022771"/>
    </source>
</evidence>
<dbReference type="Gramene" id="Pp3c11_7888V3.2">
    <property type="protein sequence ID" value="Pp3c11_7888V3.2"/>
    <property type="gene ID" value="Pp3c11_7888"/>
</dbReference>
<dbReference type="InterPro" id="IPR050701">
    <property type="entry name" value="Histone_Mod_Regulator"/>
</dbReference>
<feature type="region of interest" description="Disordered" evidence="4">
    <location>
        <begin position="1739"/>
        <end position="1771"/>
    </location>
</feature>
<feature type="compositionally biased region" description="Basic residues" evidence="4">
    <location>
        <begin position="225"/>
        <end position="234"/>
    </location>
</feature>
<proteinExistence type="predicted"/>
<feature type="compositionally biased region" description="Basic and acidic residues" evidence="4">
    <location>
        <begin position="357"/>
        <end position="366"/>
    </location>
</feature>
<name>A0A7I4A9J3_PHYPA</name>
<keyword evidence="1" id="KW-0479">Metal-binding</keyword>
<feature type="region of interest" description="Disordered" evidence="4">
    <location>
        <begin position="1307"/>
        <end position="1326"/>
    </location>
</feature>
<dbReference type="InterPro" id="IPR034732">
    <property type="entry name" value="EPHD"/>
</dbReference>
<dbReference type="PANTHER" id="PTHR13793:SF148">
    <property type="entry name" value="RING_FYVE_PHD ZINC FINGER SUPERFAMILY PROTEIN"/>
    <property type="match status" value="1"/>
</dbReference>
<feature type="region of interest" description="Disordered" evidence="4">
    <location>
        <begin position="357"/>
        <end position="384"/>
    </location>
</feature>
<keyword evidence="7" id="KW-1185">Reference proteome</keyword>
<dbReference type="Pfam" id="PF10513">
    <property type="entry name" value="EPL1"/>
    <property type="match status" value="1"/>
</dbReference>
<feature type="compositionally biased region" description="Low complexity" evidence="4">
    <location>
        <begin position="1739"/>
        <end position="1755"/>
    </location>
</feature>
<dbReference type="OrthoDB" id="1932495at2759"/>
<dbReference type="EMBL" id="ABEU02000011">
    <property type="status" value="NOT_ANNOTATED_CDS"/>
    <property type="molecule type" value="Genomic_DNA"/>
</dbReference>
<gene>
    <name evidence="6" type="primary">LOC112288555</name>
</gene>
<accession>A0A7I4A9J3</accession>
<feature type="region of interest" description="Disordered" evidence="4">
    <location>
        <begin position="169"/>
        <end position="191"/>
    </location>
</feature>
<feature type="region of interest" description="Disordered" evidence="4">
    <location>
        <begin position="207"/>
        <end position="240"/>
    </location>
</feature>
<dbReference type="Pfam" id="PF13832">
    <property type="entry name" value="zf-HC5HC2H_2"/>
    <property type="match status" value="1"/>
</dbReference>
<reference evidence="6 7" key="1">
    <citation type="journal article" date="2008" name="Science">
        <title>The Physcomitrella genome reveals evolutionary insights into the conquest of land by plants.</title>
        <authorList>
            <person name="Rensing S."/>
            <person name="Lang D."/>
            <person name="Zimmer A."/>
            <person name="Terry A."/>
            <person name="Salamov A."/>
            <person name="Shapiro H."/>
            <person name="Nishiyama T."/>
            <person name="Perroud P.-F."/>
            <person name="Lindquist E."/>
            <person name="Kamisugi Y."/>
            <person name="Tanahashi T."/>
            <person name="Sakakibara K."/>
            <person name="Fujita T."/>
            <person name="Oishi K."/>
            <person name="Shin-I T."/>
            <person name="Kuroki Y."/>
            <person name="Toyoda A."/>
            <person name="Suzuki Y."/>
            <person name="Hashimoto A."/>
            <person name="Yamaguchi K."/>
            <person name="Sugano A."/>
            <person name="Kohara Y."/>
            <person name="Fujiyama A."/>
            <person name="Anterola A."/>
            <person name="Aoki S."/>
            <person name="Ashton N."/>
            <person name="Barbazuk W.B."/>
            <person name="Barker E."/>
            <person name="Bennetzen J."/>
            <person name="Bezanilla M."/>
            <person name="Blankenship R."/>
            <person name="Cho S.H."/>
            <person name="Dutcher S."/>
            <person name="Estelle M."/>
            <person name="Fawcett J.A."/>
            <person name="Gundlach H."/>
            <person name="Hanada K."/>
            <person name="Heyl A."/>
            <person name="Hicks K.A."/>
            <person name="Hugh J."/>
            <person name="Lohr M."/>
            <person name="Mayer K."/>
            <person name="Melkozernov A."/>
            <person name="Murata T."/>
            <person name="Nelson D."/>
            <person name="Pils B."/>
            <person name="Prigge M."/>
            <person name="Reiss B."/>
            <person name="Renner T."/>
            <person name="Rombauts S."/>
            <person name="Rushton P."/>
            <person name="Sanderfoot A."/>
            <person name="Schween G."/>
            <person name="Shiu S.-H."/>
            <person name="Stueber K."/>
            <person name="Theodoulou F.L."/>
            <person name="Tu H."/>
            <person name="Van de Peer Y."/>
            <person name="Verrier P.J."/>
            <person name="Waters E."/>
            <person name="Wood A."/>
            <person name="Yang L."/>
            <person name="Cove D."/>
            <person name="Cuming A."/>
            <person name="Hasebe M."/>
            <person name="Lucas S."/>
            <person name="Mishler D.B."/>
            <person name="Reski R."/>
            <person name="Grigoriev I."/>
            <person name="Quatrano R.S."/>
            <person name="Boore J.L."/>
        </authorList>
    </citation>
    <scope>NUCLEOTIDE SEQUENCE [LARGE SCALE GENOMIC DNA]</scope>
    <source>
        <strain evidence="6 7">cv. Gransden 2004</strain>
    </source>
</reference>
<keyword evidence="3" id="KW-0862">Zinc</keyword>
<dbReference type="GeneID" id="112288555"/>
<feature type="region of interest" description="Disordered" evidence="4">
    <location>
        <begin position="36"/>
        <end position="95"/>
    </location>
</feature>
<feature type="domain" description="PHD-type" evidence="5">
    <location>
        <begin position="1606"/>
        <end position="1719"/>
    </location>
</feature>